<reference evidence="10" key="1">
    <citation type="submission" date="2015-02" db="EMBL/GenBank/DDBJ databases">
        <title>Genome sequencing for Strongylocentrotus purpuratus.</title>
        <authorList>
            <person name="Murali S."/>
            <person name="Liu Y."/>
            <person name="Vee V."/>
            <person name="English A."/>
            <person name="Wang M."/>
            <person name="Skinner E."/>
            <person name="Han Y."/>
            <person name="Muzny D.M."/>
            <person name="Worley K.C."/>
            <person name="Gibbs R.A."/>
        </authorList>
    </citation>
    <scope>NUCLEOTIDE SEQUENCE</scope>
</reference>
<dbReference type="PANTHER" id="PTHR19331:SF465">
    <property type="entry name" value="EGG PEPTIDE SPERACT RECEPTOR"/>
    <property type="match status" value="1"/>
</dbReference>
<evidence type="ECO:0000256" key="3">
    <source>
        <dbReference type="ARBA" id="ARBA00023157"/>
    </source>
</evidence>
<dbReference type="RefSeq" id="XP_030833778.1">
    <property type="nucleotide sequence ID" value="XM_030977918.1"/>
</dbReference>
<feature type="domain" description="SRCR" evidence="8">
    <location>
        <begin position="304"/>
        <end position="405"/>
    </location>
</feature>
<name>A0A7M7NAP8_STRPU</name>
<dbReference type="InParanoid" id="A0A7M7NAP8"/>
<dbReference type="FunFam" id="3.10.250.10:FF:000001">
    <property type="entry name" value="Lysyl oxidase 4 isoform X1"/>
    <property type="match status" value="1"/>
</dbReference>
<dbReference type="PANTHER" id="PTHR19331">
    <property type="entry name" value="SCAVENGER RECEPTOR DOMAIN-CONTAINING"/>
    <property type="match status" value="1"/>
</dbReference>
<feature type="disulfide bond" evidence="6">
    <location>
        <begin position="479"/>
        <end position="489"/>
    </location>
</feature>
<accession>A0A7M7NAP8</accession>
<reference evidence="9" key="2">
    <citation type="submission" date="2021-01" db="UniProtKB">
        <authorList>
            <consortium name="EnsemblMetazoa"/>
        </authorList>
    </citation>
    <scope>IDENTIFICATION</scope>
</reference>
<evidence type="ECO:0000256" key="4">
    <source>
        <dbReference type="ARBA" id="ARBA00023170"/>
    </source>
</evidence>
<feature type="region of interest" description="Disordered" evidence="7">
    <location>
        <begin position="510"/>
        <end position="568"/>
    </location>
</feature>
<evidence type="ECO:0000313" key="10">
    <source>
        <dbReference type="Proteomes" id="UP000007110"/>
    </source>
</evidence>
<evidence type="ECO:0000256" key="6">
    <source>
        <dbReference type="PROSITE-ProRule" id="PRU00196"/>
    </source>
</evidence>
<keyword evidence="5" id="KW-0325">Glycoprotein</keyword>
<feature type="disulfide bond" evidence="6">
    <location>
        <begin position="376"/>
        <end position="386"/>
    </location>
</feature>
<feature type="disulfide bond" evidence="6">
    <location>
        <begin position="264"/>
        <end position="274"/>
    </location>
</feature>
<keyword evidence="10" id="KW-1185">Reference proteome</keyword>
<feature type="compositionally biased region" description="Low complexity" evidence="7">
    <location>
        <begin position="552"/>
        <end position="568"/>
    </location>
</feature>
<evidence type="ECO:0000259" key="8">
    <source>
        <dbReference type="PROSITE" id="PS50287"/>
    </source>
</evidence>
<feature type="domain" description="SRCR" evidence="8">
    <location>
        <begin position="413"/>
        <end position="510"/>
    </location>
</feature>
<dbReference type="InterPro" id="IPR036772">
    <property type="entry name" value="SRCR-like_dom_sf"/>
</dbReference>
<dbReference type="KEGG" id="spu:581092"/>
<dbReference type="GeneID" id="581092"/>
<feature type="domain" description="SRCR" evidence="8">
    <location>
        <begin position="1"/>
        <end position="83"/>
    </location>
</feature>
<dbReference type="PROSITE" id="PS00420">
    <property type="entry name" value="SRCR_1"/>
    <property type="match status" value="1"/>
</dbReference>
<evidence type="ECO:0000256" key="5">
    <source>
        <dbReference type="ARBA" id="ARBA00023180"/>
    </source>
</evidence>
<organism evidence="9 10">
    <name type="scientific">Strongylocentrotus purpuratus</name>
    <name type="common">Purple sea urchin</name>
    <dbReference type="NCBI Taxonomy" id="7668"/>
    <lineage>
        <taxon>Eukaryota</taxon>
        <taxon>Metazoa</taxon>
        <taxon>Echinodermata</taxon>
        <taxon>Eleutherozoa</taxon>
        <taxon>Echinozoa</taxon>
        <taxon>Echinoidea</taxon>
        <taxon>Euechinoidea</taxon>
        <taxon>Echinacea</taxon>
        <taxon>Camarodonta</taxon>
        <taxon>Echinidea</taxon>
        <taxon>Strongylocentrotidae</taxon>
        <taxon>Strongylocentrotus</taxon>
    </lineage>
</organism>
<dbReference type="Pfam" id="PF00530">
    <property type="entry name" value="SRCR"/>
    <property type="match status" value="5"/>
</dbReference>
<keyword evidence="2" id="KW-0677">Repeat</keyword>
<feature type="disulfide bond" evidence="6">
    <location>
        <begin position="51"/>
        <end position="61"/>
    </location>
</feature>
<dbReference type="GO" id="GO:0016020">
    <property type="term" value="C:membrane"/>
    <property type="evidence" value="ECO:0007669"/>
    <property type="project" value="InterPro"/>
</dbReference>
<dbReference type="EnsemblMetazoa" id="XM_030977918">
    <property type="protein sequence ID" value="XP_030833778"/>
    <property type="gene ID" value="LOC581092"/>
</dbReference>
<feature type="disulfide bond" evidence="6">
    <location>
        <begin position="125"/>
        <end position="186"/>
    </location>
</feature>
<evidence type="ECO:0000256" key="1">
    <source>
        <dbReference type="ARBA" id="ARBA00022729"/>
    </source>
</evidence>
<feature type="compositionally biased region" description="Acidic residues" evidence="7">
    <location>
        <begin position="522"/>
        <end position="551"/>
    </location>
</feature>
<keyword evidence="3 6" id="KW-1015">Disulfide bond</keyword>
<sequence length="568" mass="59248">MNWGTICNYLWDINDAHVVCRMLGFQEASEASGDSYFGGGTGSIHLSGVTCTGDEHTIFECGHAGFGISFCSSHSQDAGVVCIAEGDVRLAGGNNAAEGRVEILLEEWGTICNTRWGIDDANVVCRMLGFEEACKARPARFGEGSGLIKIDDVGCTGAENHIRDCTHSDTPYANGCDHSKDAGVVCDAPINTGALRLVGGNNAAEGRVEIQDCGDWFTICDNEWDINDATVVCRMLGFKGAAGAPRSARFGEGSGYFKIDAVGCTGAEHDILDCTHSDTPYSNGCDDPQVAGVVCIAPGSTGAVRLAGGNNAAEGRVEIQYDGVWRTICNDGWDINDANVVCRMQGFQEASGTLGESYFGQGTGPILLPYSVLFFCTGTELTIFECAYAKFGDSCNGEGAGVVCVAPAGTGAVRLVGGNNAAEGRVEIQFNGDWGTICDDDWDINDANVVCRMLGFQEASGEAYFGEGTDPIQLSRLACTGDEETIFECGHAGFGVHSCDHSKDAGVVCTAPASTGESDSSSSEESESSSSEESDSSSSEESDSSSSEESDSSSSEESAENAASAESA</sequence>
<dbReference type="FunFam" id="3.10.250.10:FF:000007">
    <property type="entry name" value="Soluble scavenger receptor cysteine-rich domain-containing protein SSC5D"/>
    <property type="match status" value="1"/>
</dbReference>
<comment type="caution">
    <text evidence="6">Lacks conserved residue(s) required for the propagation of feature annotation.</text>
</comment>
<feature type="domain" description="SRCR" evidence="8">
    <location>
        <begin position="195"/>
        <end position="296"/>
    </location>
</feature>
<dbReference type="FunFam" id="3.10.250.10:FF:000005">
    <property type="entry name" value="Neurotrypsin isoform A"/>
    <property type="match status" value="3"/>
</dbReference>
<dbReference type="InterPro" id="IPR001190">
    <property type="entry name" value="SRCR"/>
</dbReference>
<dbReference type="Gene3D" id="3.10.250.10">
    <property type="entry name" value="SRCR-like domain"/>
    <property type="match status" value="5"/>
</dbReference>
<protein>
    <recommendedName>
        <fullName evidence="8">SRCR domain-containing protein</fullName>
    </recommendedName>
</protein>
<dbReference type="SMART" id="SM00202">
    <property type="entry name" value="SR"/>
    <property type="match status" value="5"/>
</dbReference>
<proteinExistence type="predicted"/>
<evidence type="ECO:0000256" key="7">
    <source>
        <dbReference type="SAM" id="MobiDB-lite"/>
    </source>
</evidence>
<feature type="domain" description="SRCR" evidence="8">
    <location>
        <begin position="88"/>
        <end position="187"/>
    </location>
</feature>
<evidence type="ECO:0000313" key="9">
    <source>
        <dbReference type="EnsemblMetazoa" id="XP_030833778"/>
    </source>
</evidence>
<feature type="disulfide bond" evidence="6">
    <location>
        <begin position="155"/>
        <end position="165"/>
    </location>
</feature>
<keyword evidence="1" id="KW-0732">Signal</keyword>
<feature type="disulfide bond" evidence="6">
    <location>
        <begin position="7"/>
        <end position="71"/>
    </location>
</feature>
<keyword evidence="4" id="KW-0675">Receptor</keyword>
<dbReference type="PRINTS" id="PR00258">
    <property type="entry name" value="SPERACTRCPTR"/>
</dbReference>
<dbReference type="Proteomes" id="UP000007110">
    <property type="component" value="Unassembled WGS sequence"/>
</dbReference>
<dbReference type="PROSITE" id="PS50287">
    <property type="entry name" value="SRCR_2"/>
    <property type="match status" value="5"/>
</dbReference>
<dbReference type="SUPFAM" id="SSF56487">
    <property type="entry name" value="SRCR-like"/>
    <property type="match status" value="5"/>
</dbReference>
<dbReference type="AlphaFoldDB" id="A0A7M7NAP8"/>
<dbReference type="OrthoDB" id="536948at2759"/>
<evidence type="ECO:0000256" key="2">
    <source>
        <dbReference type="ARBA" id="ARBA00022737"/>
    </source>
</evidence>
<feature type="disulfide bond" evidence="6">
    <location>
        <begin position="112"/>
        <end position="176"/>
    </location>
</feature>